<dbReference type="OrthoDB" id="3030369at2759"/>
<keyword evidence="2" id="KW-1133">Transmembrane helix</keyword>
<evidence type="ECO:0000256" key="2">
    <source>
        <dbReference type="SAM" id="Phobius"/>
    </source>
</evidence>
<feature type="region of interest" description="Disordered" evidence="1">
    <location>
        <begin position="111"/>
        <end position="218"/>
    </location>
</feature>
<evidence type="ECO:0000313" key="5">
    <source>
        <dbReference type="Proteomes" id="UP000297245"/>
    </source>
</evidence>
<protein>
    <recommendedName>
        <fullName evidence="6">Extracellular membrane protein CFEM domain-containing protein</fullName>
    </recommendedName>
</protein>
<dbReference type="EMBL" id="ML179102">
    <property type="protein sequence ID" value="THV00567.1"/>
    <property type="molecule type" value="Genomic_DNA"/>
</dbReference>
<accession>A0A4S8MDF9</accession>
<dbReference type="AlphaFoldDB" id="A0A4S8MDF9"/>
<keyword evidence="3" id="KW-0732">Signal</keyword>
<evidence type="ECO:0000256" key="3">
    <source>
        <dbReference type="SAM" id="SignalP"/>
    </source>
</evidence>
<feature type="signal peptide" evidence="3">
    <location>
        <begin position="1"/>
        <end position="22"/>
    </location>
</feature>
<feature type="chain" id="PRO_5020715332" description="Extracellular membrane protein CFEM domain-containing protein" evidence="3">
    <location>
        <begin position="23"/>
        <end position="243"/>
    </location>
</feature>
<feature type="transmembrane region" description="Helical" evidence="2">
    <location>
        <begin position="224"/>
        <end position="242"/>
    </location>
</feature>
<reference evidence="4 5" key="1">
    <citation type="journal article" date="2019" name="Nat. Ecol. Evol.">
        <title>Megaphylogeny resolves global patterns of mushroom evolution.</title>
        <authorList>
            <person name="Varga T."/>
            <person name="Krizsan K."/>
            <person name="Foldi C."/>
            <person name="Dima B."/>
            <person name="Sanchez-Garcia M."/>
            <person name="Sanchez-Ramirez S."/>
            <person name="Szollosi G.J."/>
            <person name="Szarkandi J.G."/>
            <person name="Papp V."/>
            <person name="Albert L."/>
            <person name="Andreopoulos W."/>
            <person name="Angelini C."/>
            <person name="Antonin V."/>
            <person name="Barry K.W."/>
            <person name="Bougher N.L."/>
            <person name="Buchanan P."/>
            <person name="Buyck B."/>
            <person name="Bense V."/>
            <person name="Catcheside P."/>
            <person name="Chovatia M."/>
            <person name="Cooper J."/>
            <person name="Damon W."/>
            <person name="Desjardin D."/>
            <person name="Finy P."/>
            <person name="Geml J."/>
            <person name="Haridas S."/>
            <person name="Hughes K."/>
            <person name="Justo A."/>
            <person name="Karasinski D."/>
            <person name="Kautmanova I."/>
            <person name="Kiss B."/>
            <person name="Kocsube S."/>
            <person name="Kotiranta H."/>
            <person name="LaButti K.M."/>
            <person name="Lechner B.E."/>
            <person name="Liimatainen K."/>
            <person name="Lipzen A."/>
            <person name="Lukacs Z."/>
            <person name="Mihaltcheva S."/>
            <person name="Morgado L.N."/>
            <person name="Niskanen T."/>
            <person name="Noordeloos M.E."/>
            <person name="Ohm R.A."/>
            <person name="Ortiz-Santana B."/>
            <person name="Ovrebo C."/>
            <person name="Racz N."/>
            <person name="Riley R."/>
            <person name="Savchenko A."/>
            <person name="Shiryaev A."/>
            <person name="Soop K."/>
            <person name="Spirin V."/>
            <person name="Szebenyi C."/>
            <person name="Tomsovsky M."/>
            <person name="Tulloss R.E."/>
            <person name="Uehling J."/>
            <person name="Grigoriev I.V."/>
            <person name="Vagvolgyi C."/>
            <person name="Papp T."/>
            <person name="Martin F.M."/>
            <person name="Miettinen O."/>
            <person name="Hibbett D.S."/>
            <person name="Nagy L.G."/>
        </authorList>
    </citation>
    <scope>NUCLEOTIDE SEQUENCE [LARGE SCALE GENOMIC DNA]</scope>
    <source>
        <strain evidence="4 5">CBS 962.96</strain>
    </source>
</reference>
<gene>
    <name evidence="4" type="ORF">K435DRAFT_854651</name>
</gene>
<evidence type="ECO:0008006" key="6">
    <source>
        <dbReference type="Google" id="ProtNLM"/>
    </source>
</evidence>
<evidence type="ECO:0000256" key="1">
    <source>
        <dbReference type="SAM" id="MobiDB-lite"/>
    </source>
</evidence>
<feature type="compositionally biased region" description="Low complexity" evidence="1">
    <location>
        <begin position="124"/>
        <end position="212"/>
    </location>
</feature>
<keyword evidence="2" id="KW-0812">Transmembrane</keyword>
<organism evidence="4 5">
    <name type="scientific">Dendrothele bispora (strain CBS 962.96)</name>
    <dbReference type="NCBI Taxonomy" id="1314807"/>
    <lineage>
        <taxon>Eukaryota</taxon>
        <taxon>Fungi</taxon>
        <taxon>Dikarya</taxon>
        <taxon>Basidiomycota</taxon>
        <taxon>Agaricomycotina</taxon>
        <taxon>Agaricomycetes</taxon>
        <taxon>Agaricomycetidae</taxon>
        <taxon>Agaricales</taxon>
        <taxon>Agaricales incertae sedis</taxon>
        <taxon>Dendrothele</taxon>
    </lineage>
</organism>
<name>A0A4S8MDF9_DENBC</name>
<evidence type="ECO:0000313" key="4">
    <source>
        <dbReference type="EMBL" id="THV00567.1"/>
    </source>
</evidence>
<keyword evidence="2" id="KW-0472">Membrane</keyword>
<keyword evidence="5" id="KW-1185">Reference proteome</keyword>
<dbReference type="Proteomes" id="UP000297245">
    <property type="component" value="Unassembled WGS sequence"/>
</dbReference>
<proteinExistence type="predicted"/>
<sequence length="243" mass="24994">MSSRFCLLQTLVLVFLCTVLNARILPLHSTVKSLLTRQNIPDACTDTCGTAPEQYQSCTPDTCCNNQFETTLFNCYECIGNALQITDYTEPQQNLDILFVACTSAGSPIDKLTLPGQDPNRNLPTSSASQMAPSSTSSGSSTGASSSSPSVGVSSSPSSSLSSPSVPVPSQSTTVTVSTTPLPSSTPRSPVTGSSISASGSGTASASQVSQTDNTGTRPGNVNLSFIIVLASAVGLLFPVLIL</sequence>